<name>A0A0E3GTP9_SACSO</name>
<dbReference type="Gene3D" id="3.40.50.720">
    <property type="entry name" value="NAD(P)-binding Rossmann-like Domain"/>
    <property type="match status" value="1"/>
</dbReference>
<evidence type="ECO:0000313" key="12">
    <source>
        <dbReference type="EMBL" id="QPG51153.1"/>
    </source>
</evidence>
<dbReference type="PATRIC" id="fig|2287.6.peg.2034"/>
<dbReference type="KEGG" id="ssol:SULB_1986"/>
<dbReference type="Proteomes" id="UP000269431">
    <property type="component" value="Chromosome"/>
</dbReference>
<dbReference type="Proteomes" id="UP000076770">
    <property type="component" value="Chromosome i"/>
</dbReference>
<gene>
    <name evidence="12" type="ORF">HFC64_16140</name>
    <name evidence="13" type="ORF">SSOP1_1007</name>
    <name evidence="4" type="ORF">SULA_1985</name>
    <name evidence="2" type="ORF">SULB_1986</name>
    <name evidence="3" type="ORF">SULC_1984</name>
    <name evidence="5" type="ORF">SULG_09985</name>
    <name evidence="6" type="ORF">SULH_09985</name>
    <name evidence="7" type="ORF">SULI_09985</name>
    <name evidence="8" type="ORF">SULM_09975</name>
    <name evidence="9" type="ORF">SULN_09975</name>
    <name evidence="10" type="ORF">SULO_09985</name>
    <name evidence="11" type="ORF">SULZ_09920</name>
</gene>
<reference evidence="18 19" key="4">
    <citation type="journal article" date="2018" name="Proc. Natl. Acad. Sci. U.S.A.">
        <title>Nonmutational mechanism of inheritance in the Archaeon Sulfolobus solfataricus.</title>
        <authorList>
            <person name="Payne S."/>
            <person name="McCarthy S."/>
            <person name="Johnson T."/>
            <person name="North E."/>
            <person name="Blum P."/>
        </authorList>
    </citation>
    <scope>NUCLEOTIDE SEQUENCE [LARGE SCALE GENOMIC DNA]</scope>
    <source>
        <strain evidence="6 18">SARC-H</strain>
        <strain evidence="7 22">SARC-I</strain>
        <strain evidence="9 23">SARC-N</strain>
        <strain evidence="10 24">SARC-O</strain>
        <strain evidence="11 19">SUL120</strain>
        <strain evidence="5 20">SULG</strain>
        <strain evidence="8 21">SULM</strain>
    </source>
</reference>
<reference evidence="12 25" key="6">
    <citation type="journal article" date="2020" name="Nat. Commun.">
        <title>The structures of two archaeal type IV pili illuminate evolutionary relationships.</title>
        <authorList>
            <person name="Wang F."/>
            <person name="Baquero D.P."/>
            <person name="Su Z."/>
            <person name="Beltran L.C."/>
            <person name="Prangishvili D."/>
            <person name="Krupovic M."/>
            <person name="Egelman E.H."/>
        </authorList>
    </citation>
    <scope>NUCLEOTIDE SEQUENCE [LARGE SCALE GENOMIC DNA]</scope>
    <source>
        <strain evidence="12 25">POZ149</strain>
    </source>
</reference>
<dbReference type="Proteomes" id="UP000278715">
    <property type="component" value="Chromosome"/>
</dbReference>
<organism evidence="2 15">
    <name type="scientific">Saccharolobus solfataricus</name>
    <name type="common">Sulfolobus solfataricus</name>
    <dbReference type="NCBI Taxonomy" id="2287"/>
    <lineage>
        <taxon>Archaea</taxon>
        <taxon>Thermoproteota</taxon>
        <taxon>Thermoprotei</taxon>
        <taxon>Sulfolobales</taxon>
        <taxon>Sulfolobaceae</taxon>
        <taxon>Saccharolobus</taxon>
    </lineage>
</organism>
<dbReference type="Proteomes" id="UP000033106">
    <property type="component" value="Chromosome"/>
</dbReference>
<dbReference type="EMBL" id="CP033237">
    <property type="protein sequence ID" value="AZF73921.1"/>
    <property type="molecule type" value="Genomic_DNA"/>
</dbReference>
<evidence type="ECO:0000313" key="2">
    <source>
        <dbReference type="EMBL" id="AKA74201.1"/>
    </source>
</evidence>
<dbReference type="EMBL" id="CP033236">
    <property type="protein sequence ID" value="AZF71301.1"/>
    <property type="molecule type" value="Genomic_DNA"/>
</dbReference>
<evidence type="ECO:0000313" key="6">
    <source>
        <dbReference type="EMBL" id="AZF71301.1"/>
    </source>
</evidence>
<dbReference type="EMBL" id="CP033235">
    <property type="protein sequence ID" value="AZF68681.1"/>
    <property type="molecule type" value="Genomic_DNA"/>
</dbReference>
<dbReference type="InterPro" id="IPR002347">
    <property type="entry name" value="SDR_fam"/>
</dbReference>
<evidence type="ECO:0000313" key="16">
    <source>
        <dbReference type="Proteomes" id="UP000033106"/>
    </source>
</evidence>
<evidence type="ECO:0000313" key="14">
    <source>
        <dbReference type="Proteomes" id="UP000033057"/>
    </source>
</evidence>
<evidence type="ECO:0000313" key="7">
    <source>
        <dbReference type="EMBL" id="AZF73921.1"/>
    </source>
</evidence>
<reference evidence="13" key="3">
    <citation type="submission" date="2016-04" db="EMBL/GenBank/DDBJ databases">
        <authorList>
            <person name="Evans L.H."/>
            <person name="Alamgir A."/>
            <person name="Owens N."/>
            <person name="Weber N.D."/>
            <person name="Virtaneva K."/>
            <person name="Barbian K."/>
            <person name="Babar A."/>
            <person name="Rosenke K."/>
        </authorList>
    </citation>
    <scope>NUCLEOTIDE SEQUENCE</scope>
    <source>
        <strain evidence="13">P1</strain>
    </source>
</reference>
<dbReference type="Proteomes" id="UP000282269">
    <property type="component" value="Chromosome"/>
</dbReference>
<evidence type="ECO:0000313" key="8">
    <source>
        <dbReference type="EMBL" id="AZF76544.1"/>
    </source>
</evidence>
<dbReference type="EMBL" id="CP011055">
    <property type="protein sequence ID" value="AKA74201.1"/>
    <property type="molecule type" value="Genomic_DNA"/>
</dbReference>
<evidence type="ECO:0000313" key="9">
    <source>
        <dbReference type="EMBL" id="AZF79153.1"/>
    </source>
</evidence>
<accession>A0A0E3GTP9</accession>
<evidence type="ECO:0000313" key="3">
    <source>
        <dbReference type="EMBL" id="AKA76900.1"/>
    </source>
</evidence>
<dbReference type="EMBL" id="CP033240">
    <property type="protein sequence ID" value="AZF81757.1"/>
    <property type="molecule type" value="Genomic_DNA"/>
</dbReference>
<evidence type="ECO:0000313" key="17">
    <source>
        <dbReference type="Proteomes" id="UP000076770"/>
    </source>
</evidence>
<comment type="similarity">
    <text evidence="1">Belongs to the short-chain dehydrogenases/reductases (SDR) family.</text>
</comment>
<reference evidence="17" key="2">
    <citation type="submission" date="2016-04" db="EMBL/GenBank/DDBJ databases">
        <authorList>
            <person name="Shah S.A."/>
            <person name="Garrett R.A."/>
        </authorList>
    </citation>
    <scope>NUCLEOTIDE SEQUENCE [LARGE SCALE GENOMIC DNA]</scope>
    <source>
        <strain evidence="17">ATCC 35091 / DSM 1616 / JCM 8930 / NBRC 15331 / P1</strain>
    </source>
</reference>
<dbReference type="PANTHER" id="PTHR42879">
    <property type="entry name" value="3-OXOACYL-(ACYL-CARRIER-PROTEIN) REDUCTASE"/>
    <property type="match status" value="1"/>
</dbReference>
<dbReference type="OrthoDB" id="35501at2157"/>
<reference evidence="14 15" key="1">
    <citation type="journal article" date="2015" name="Genome Announc.">
        <title>Complete Genome Sequence of Sulfolobus solfataricus Strain 98/2 and Evolved Derivatives.</title>
        <authorList>
            <person name="McCarthy S."/>
            <person name="Gradnigo J."/>
            <person name="Johnson T."/>
            <person name="Payne S."/>
            <person name="Lipzen A."/>
            <person name="Martin J."/>
            <person name="Schackwitz W."/>
            <person name="Moriyama E."/>
            <person name="Blum P."/>
        </authorList>
    </citation>
    <scope>NUCLEOTIDE SEQUENCE [LARGE SCALE GENOMIC DNA]</scope>
    <source>
        <strain evidence="14">98/2 SULC</strain>
        <strain evidence="2">SARC-B</strain>
        <strain evidence="3">SARC-C</strain>
        <strain evidence="4 16">SULA</strain>
        <strain evidence="15">SULB</strain>
    </source>
</reference>
<dbReference type="EMBL" id="CP011056">
    <property type="protein sequence ID" value="AKA76900.1"/>
    <property type="molecule type" value="Genomic_DNA"/>
</dbReference>
<evidence type="ECO:0000256" key="1">
    <source>
        <dbReference type="ARBA" id="ARBA00006484"/>
    </source>
</evidence>
<dbReference type="GeneID" id="1455215"/>
<evidence type="ECO:0000313" key="20">
    <source>
        <dbReference type="Proteomes" id="UP000273194"/>
    </source>
</evidence>
<dbReference type="PANTHER" id="PTHR42879:SF5">
    <property type="entry name" value="SHORT-CHAIN ALCOHOL DEHYDROGENASE"/>
    <property type="match status" value="1"/>
</dbReference>
<evidence type="ECO:0000313" key="19">
    <source>
        <dbReference type="Proteomes" id="UP000269431"/>
    </source>
</evidence>
<dbReference type="AlphaFoldDB" id="A0A0E3GTP9"/>
<dbReference type="Pfam" id="PF13561">
    <property type="entry name" value="adh_short_C2"/>
    <property type="match status" value="1"/>
</dbReference>
<dbReference type="CDD" id="cd05344">
    <property type="entry name" value="BKR_like_SDR_like"/>
    <property type="match status" value="1"/>
</dbReference>
<evidence type="ECO:0000313" key="22">
    <source>
        <dbReference type="Proteomes" id="UP000275843"/>
    </source>
</evidence>
<evidence type="ECO:0000313" key="10">
    <source>
        <dbReference type="EMBL" id="AZF81757.1"/>
    </source>
</evidence>
<dbReference type="EMBL" id="CP011057">
    <property type="protein sequence ID" value="AKA79592.1"/>
    <property type="molecule type" value="Genomic_DNA"/>
</dbReference>
<evidence type="ECO:0000313" key="13">
    <source>
        <dbReference type="EMBL" id="SAI84561.1"/>
    </source>
</evidence>
<dbReference type="Proteomes" id="UP000033057">
    <property type="component" value="Chromosome"/>
</dbReference>
<dbReference type="RefSeq" id="WP_009992424.1">
    <property type="nucleotide sequence ID" value="NZ_CP011055.2"/>
</dbReference>
<dbReference type="Proteomes" id="UP000033085">
    <property type="component" value="Chromosome"/>
</dbReference>
<evidence type="ECO:0000313" key="18">
    <source>
        <dbReference type="Proteomes" id="UP000267993"/>
    </source>
</evidence>
<dbReference type="EMBL" id="CP033239">
    <property type="protein sequence ID" value="AZF79153.1"/>
    <property type="molecule type" value="Genomic_DNA"/>
</dbReference>
<dbReference type="InterPro" id="IPR050259">
    <property type="entry name" value="SDR"/>
</dbReference>
<evidence type="ECO:0000313" key="24">
    <source>
        <dbReference type="Proteomes" id="UP000282269"/>
    </source>
</evidence>
<dbReference type="EMBL" id="CP033241">
    <property type="protein sequence ID" value="AZF84333.1"/>
    <property type="molecule type" value="Genomic_DNA"/>
</dbReference>
<dbReference type="OMA" id="DNTDEQW"/>
<protein>
    <submittedName>
        <fullName evidence="13">3-oxoacyl-ACP reductase</fullName>
    </submittedName>
    <submittedName>
        <fullName evidence="2">SDR family oxidoreductase</fullName>
    </submittedName>
</protein>
<dbReference type="GeneID" id="44129906"/>
<dbReference type="KEGG" id="ssof:SULC_1984"/>
<evidence type="ECO:0000313" key="4">
    <source>
        <dbReference type="EMBL" id="AKA79592.1"/>
    </source>
</evidence>
<dbReference type="SUPFAM" id="SSF51735">
    <property type="entry name" value="NAD(P)-binding Rossmann-fold domains"/>
    <property type="match status" value="1"/>
</dbReference>
<sequence>MNINISGKRVLVTASTEGIGRGIAEAFLREGCNVVISSRNKDKIEKAILEMRKIGPSVWGFPADLTDFKSLEELVGYALKIMNGIDILVVNSGNPPKEPSYFFENTMEDWEYATKLYLLSAIKLTNLVYQYMKAQRWGRIFFLSSWTIKEPQRIFSLADITRAPLIQMAKLLSKELGEYNVNVNVILMGSFETEGAKRSLKKYAEKVGQPLDVIWKREVISQIPIGRTGDIKNELGSLLVFLSSDYAGYINGTSILIDGGMSRAI</sequence>
<dbReference type="Proteomes" id="UP000267993">
    <property type="component" value="Chromosome"/>
</dbReference>
<dbReference type="Proteomes" id="UP000273194">
    <property type="component" value="Chromosome"/>
</dbReference>
<dbReference type="PRINTS" id="PR00081">
    <property type="entry name" value="GDHRDH"/>
</dbReference>
<proteinExistence type="inferred from homology"/>
<dbReference type="Proteomes" id="UP000273443">
    <property type="component" value="Chromosome"/>
</dbReference>
<dbReference type="EMBL" id="CP050869">
    <property type="protein sequence ID" value="QPG51153.1"/>
    <property type="molecule type" value="Genomic_DNA"/>
</dbReference>
<dbReference type="Proteomes" id="UP000594632">
    <property type="component" value="Chromosome"/>
</dbReference>
<reference evidence="2" key="5">
    <citation type="submission" date="2018-10" db="EMBL/GenBank/DDBJ databases">
        <authorList>
            <person name="McCarthy S."/>
            <person name="Gradnigo J."/>
            <person name="Johnson T."/>
            <person name="Payne S."/>
            <person name="Lipzen A."/>
            <person name="Schackwitz W."/>
            <person name="Martin J."/>
            <person name="Moriyama E."/>
            <person name="Blum P."/>
        </authorList>
    </citation>
    <scope>NUCLEOTIDE SEQUENCE</scope>
    <source>
        <strain evidence="2">SARC-B</strain>
        <strain evidence="3">SARC-C</strain>
        <strain evidence="4">SULA</strain>
    </source>
</reference>
<evidence type="ECO:0000313" key="23">
    <source>
        <dbReference type="Proteomes" id="UP000278715"/>
    </source>
</evidence>
<evidence type="ECO:0000313" key="15">
    <source>
        <dbReference type="Proteomes" id="UP000033085"/>
    </source>
</evidence>
<dbReference type="KEGG" id="ssoa:SULA_1985"/>
<dbReference type="InterPro" id="IPR036291">
    <property type="entry name" value="NAD(P)-bd_dom_sf"/>
</dbReference>
<dbReference type="EMBL" id="CP033238">
    <property type="protein sequence ID" value="AZF76544.1"/>
    <property type="molecule type" value="Genomic_DNA"/>
</dbReference>
<evidence type="ECO:0000313" key="25">
    <source>
        <dbReference type="Proteomes" id="UP000594632"/>
    </source>
</evidence>
<evidence type="ECO:0000313" key="11">
    <source>
        <dbReference type="EMBL" id="AZF84333.1"/>
    </source>
</evidence>
<evidence type="ECO:0000313" key="21">
    <source>
        <dbReference type="Proteomes" id="UP000273443"/>
    </source>
</evidence>
<dbReference type="EMBL" id="LT549890">
    <property type="protein sequence ID" value="SAI84561.1"/>
    <property type="molecule type" value="Genomic_DNA"/>
</dbReference>
<evidence type="ECO:0000313" key="5">
    <source>
        <dbReference type="EMBL" id="AZF68681.1"/>
    </source>
</evidence>
<dbReference type="Proteomes" id="UP000275843">
    <property type="component" value="Chromosome"/>
</dbReference>